<evidence type="ECO:0000313" key="3">
    <source>
        <dbReference type="Proteomes" id="UP000235589"/>
    </source>
</evidence>
<dbReference type="GeneID" id="98063029"/>
<reference evidence="2 3" key="1">
    <citation type="submission" date="2017-04" db="EMBL/GenBank/DDBJ databases">
        <title>Monoglobus pectinilyticus 14 draft genome.</title>
        <authorList>
            <person name="Kim C."/>
            <person name="Rosendale D.I."/>
            <person name="Kelly W.J."/>
            <person name="Tannock G.W."/>
            <person name="Patchett M.L."/>
            <person name="Jordens J.Z."/>
        </authorList>
    </citation>
    <scope>NUCLEOTIDE SEQUENCE [LARGE SCALE GENOMIC DNA]</scope>
    <source>
        <strain evidence="2 3">14</strain>
    </source>
</reference>
<feature type="transmembrane region" description="Helical" evidence="1">
    <location>
        <begin position="68"/>
        <end position="86"/>
    </location>
</feature>
<dbReference type="RefSeq" id="WP_102365969.1">
    <property type="nucleotide sequence ID" value="NZ_CP020991.1"/>
</dbReference>
<accession>A0A2K9P3G1</accession>
<name>A0A2K9P3G1_9FIRM</name>
<dbReference type="EMBL" id="CP020991">
    <property type="protein sequence ID" value="AUO19795.1"/>
    <property type="molecule type" value="Genomic_DNA"/>
</dbReference>
<keyword evidence="1" id="KW-1133">Transmembrane helix</keyword>
<dbReference type="SUPFAM" id="SSF53756">
    <property type="entry name" value="UDP-Glycosyltransferase/glycogen phosphorylase"/>
    <property type="match status" value="1"/>
</dbReference>
<sequence length="341" mass="39435">MKKNIVLADCVTDEVASLLNGLNKETDLNFECKSIIANWGSRGIFNVIKRYLMYFYITFLYFLKRDQYNYILGWQQFYALVFCFWCRIFRTKKKNKVVVINFTYKQKSGFSGRIYKWFMKTCLSGDYINFIHVPSQNYANQCSRDFNIPLSKFIVTTFGINDMYGQWKDSEKPEKIKSTDYVLAIGRSNRDYNFLLDSWQGINETLVIISDTFKPKVLPDNVLLIDDITGDGQYPFIINSKAVILPIDDGRICSGDTVLLTSMSFKKIIIVTKPSTLSEMYIKDGENGLLITKDKSSVHKVISDIFYTDKYNYIGENARNSFLTNFSREKMGRVIGQAIIG</sequence>
<keyword evidence="1" id="KW-0472">Membrane</keyword>
<keyword evidence="3" id="KW-1185">Reference proteome</keyword>
<feature type="transmembrane region" description="Helical" evidence="1">
    <location>
        <begin position="43"/>
        <end position="62"/>
    </location>
</feature>
<dbReference type="AlphaFoldDB" id="A0A2K9P3G1"/>
<keyword evidence="1" id="KW-0812">Transmembrane</keyword>
<dbReference type="OrthoDB" id="1092346at2"/>
<dbReference type="KEGG" id="mpec:B9O19_01639"/>
<organism evidence="2 3">
    <name type="scientific">Monoglobus pectinilyticus</name>
    <dbReference type="NCBI Taxonomy" id="1981510"/>
    <lineage>
        <taxon>Bacteria</taxon>
        <taxon>Bacillati</taxon>
        <taxon>Bacillota</taxon>
        <taxon>Clostridia</taxon>
        <taxon>Monoglobales</taxon>
        <taxon>Monoglobaceae</taxon>
        <taxon>Monoglobus</taxon>
    </lineage>
</organism>
<dbReference type="Proteomes" id="UP000235589">
    <property type="component" value="Chromosome"/>
</dbReference>
<evidence type="ECO:0000313" key="2">
    <source>
        <dbReference type="EMBL" id="AUO19795.1"/>
    </source>
</evidence>
<protein>
    <recommendedName>
        <fullName evidence="4">Glycosyltransferase</fullName>
    </recommendedName>
</protein>
<evidence type="ECO:0008006" key="4">
    <source>
        <dbReference type="Google" id="ProtNLM"/>
    </source>
</evidence>
<proteinExistence type="predicted"/>
<evidence type="ECO:0000256" key="1">
    <source>
        <dbReference type="SAM" id="Phobius"/>
    </source>
</evidence>
<gene>
    <name evidence="2" type="ORF">B9O19_01639</name>
</gene>
<dbReference type="Gene3D" id="3.40.50.2000">
    <property type="entry name" value="Glycogen Phosphorylase B"/>
    <property type="match status" value="1"/>
</dbReference>